<feature type="transmembrane region" description="Helical" evidence="1">
    <location>
        <begin position="6"/>
        <end position="30"/>
    </location>
</feature>
<evidence type="ECO:0000313" key="4">
    <source>
        <dbReference type="Proteomes" id="UP000186469"/>
    </source>
</evidence>
<dbReference type="GO" id="GO:0016787">
    <property type="term" value="F:hydrolase activity"/>
    <property type="evidence" value="ECO:0007669"/>
    <property type="project" value="UniProtKB-KW"/>
</dbReference>
<dbReference type="RefSeq" id="WP_072695599.1">
    <property type="nucleotide sequence ID" value="NZ_FRDI01000002.1"/>
</dbReference>
<evidence type="ECO:0000256" key="1">
    <source>
        <dbReference type="SAM" id="Phobius"/>
    </source>
</evidence>
<keyword evidence="1" id="KW-0472">Membrane</keyword>
<dbReference type="InterPro" id="IPR029058">
    <property type="entry name" value="AB_hydrolase_fold"/>
</dbReference>
<keyword evidence="4" id="KW-1185">Reference proteome</keyword>
<sequence>MSWDILVNIFFILCSIILSLATLTECFYWYEYKNSTSSVFNNNKVAWWKLIWRVIETFVSWIVVYLMYPFVRLLAKPLVDKNGKKPPLILVHGLFHNASTWFFYKLWFKKAGYTRVHLYSYPVHGKELWGLTKYLEKAVSEVESLYPGEKPILIGMSLGGLMIRGWMSETDPRVENRENGTTKTNHDRIRAVITLGTPHSGSKLAAFGIEKTSRSLSPSGPFFKELVAKESITKSEWIPKIALYSLADNLVLPTDNLMPPSEWNKDTLPQVTHVAMMLCKRTFNKMLGHLNKLPDNSNSFENNNK</sequence>
<dbReference type="Proteomes" id="UP000186469">
    <property type="component" value="Unassembled WGS sequence"/>
</dbReference>
<keyword evidence="3" id="KW-0378">Hydrolase</keyword>
<keyword evidence="1" id="KW-1133">Transmembrane helix</keyword>
<feature type="domain" description="AB hydrolase-1" evidence="2">
    <location>
        <begin position="88"/>
        <end position="188"/>
    </location>
</feature>
<organism evidence="3 4">
    <name type="scientific">Desulfovibrio litoralis DSM 11393</name>
    <dbReference type="NCBI Taxonomy" id="1121455"/>
    <lineage>
        <taxon>Bacteria</taxon>
        <taxon>Pseudomonadati</taxon>
        <taxon>Thermodesulfobacteriota</taxon>
        <taxon>Desulfovibrionia</taxon>
        <taxon>Desulfovibrionales</taxon>
        <taxon>Desulfovibrionaceae</taxon>
        <taxon>Desulfovibrio</taxon>
    </lineage>
</organism>
<dbReference type="SUPFAM" id="SSF53474">
    <property type="entry name" value="alpha/beta-Hydrolases"/>
    <property type="match status" value="1"/>
</dbReference>
<feature type="transmembrane region" description="Helical" evidence="1">
    <location>
        <begin position="50"/>
        <end position="68"/>
    </location>
</feature>
<keyword evidence="1" id="KW-0812">Transmembrane</keyword>
<gene>
    <name evidence="3" type="ORF">SAMN02745728_00204</name>
</gene>
<evidence type="ECO:0000313" key="3">
    <source>
        <dbReference type="EMBL" id="SHN50096.1"/>
    </source>
</evidence>
<protein>
    <submittedName>
        <fullName evidence="3">Alpha/beta hydrolase family protein</fullName>
    </submittedName>
</protein>
<reference evidence="3 4" key="1">
    <citation type="submission" date="2016-12" db="EMBL/GenBank/DDBJ databases">
        <authorList>
            <person name="Song W.-J."/>
            <person name="Kurnit D.M."/>
        </authorList>
    </citation>
    <scope>NUCLEOTIDE SEQUENCE [LARGE SCALE GENOMIC DNA]</scope>
    <source>
        <strain evidence="3 4">DSM 11393</strain>
    </source>
</reference>
<feature type="transmembrane region" description="Helical" evidence="1">
    <location>
        <begin position="88"/>
        <end position="108"/>
    </location>
</feature>
<dbReference type="Gene3D" id="3.40.50.1820">
    <property type="entry name" value="alpha/beta hydrolase"/>
    <property type="match status" value="1"/>
</dbReference>
<dbReference type="EMBL" id="FRDI01000002">
    <property type="protein sequence ID" value="SHN50096.1"/>
    <property type="molecule type" value="Genomic_DNA"/>
</dbReference>
<name>A0A1M7RVC5_9BACT</name>
<dbReference type="AlphaFoldDB" id="A0A1M7RVC5"/>
<dbReference type="Pfam" id="PF12697">
    <property type="entry name" value="Abhydrolase_6"/>
    <property type="match status" value="1"/>
</dbReference>
<dbReference type="STRING" id="1121455.SAMN02745728_00204"/>
<proteinExistence type="predicted"/>
<evidence type="ECO:0000259" key="2">
    <source>
        <dbReference type="Pfam" id="PF12697"/>
    </source>
</evidence>
<accession>A0A1M7RVC5</accession>
<dbReference type="InterPro" id="IPR000073">
    <property type="entry name" value="AB_hydrolase_1"/>
</dbReference>
<dbReference type="OrthoDB" id="275181at2"/>